<dbReference type="GO" id="GO:0030424">
    <property type="term" value="C:axon"/>
    <property type="evidence" value="ECO:0007669"/>
    <property type="project" value="TreeGrafter"/>
</dbReference>
<dbReference type="PANTHER" id="PTHR10075">
    <property type="entry name" value="BASIGIN RELATED"/>
    <property type="match status" value="1"/>
</dbReference>
<gene>
    <name evidence="4" type="ORF">FKW44_011179</name>
</gene>
<dbReference type="GO" id="GO:0007156">
    <property type="term" value="P:homophilic cell adhesion via plasma membrane adhesion molecules"/>
    <property type="evidence" value="ECO:0007669"/>
    <property type="project" value="TreeGrafter"/>
</dbReference>
<dbReference type="SUPFAM" id="SSF48726">
    <property type="entry name" value="Immunoglobulin"/>
    <property type="match status" value="2"/>
</dbReference>
<dbReference type="GO" id="GO:0007411">
    <property type="term" value="P:axon guidance"/>
    <property type="evidence" value="ECO:0007669"/>
    <property type="project" value="TreeGrafter"/>
</dbReference>
<feature type="domain" description="Ig-like" evidence="3">
    <location>
        <begin position="51"/>
        <end position="116"/>
    </location>
</feature>
<dbReference type="AlphaFoldDB" id="A0A7T8K9J4"/>
<dbReference type="InterPro" id="IPR007110">
    <property type="entry name" value="Ig-like_dom"/>
</dbReference>
<dbReference type="GO" id="GO:0098632">
    <property type="term" value="F:cell-cell adhesion mediator activity"/>
    <property type="evidence" value="ECO:0007669"/>
    <property type="project" value="TreeGrafter"/>
</dbReference>
<feature type="compositionally biased region" description="Low complexity" evidence="2">
    <location>
        <begin position="127"/>
        <end position="145"/>
    </location>
</feature>
<evidence type="ECO:0000313" key="5">
    <source>
        <dbReference type="Proteomes" id="UP000595437"/>
    </source>
</evidence>
<evidence type="ECO:0000256" key="2">
    <source>
        <dbReference type="SAM" id="MobiDB-lite"/>
    </source>
</evidence>
<dbReference type="Proteomes" id="UP000595437">
    <property type="component" value="Chromosome 7"/>
</dbReference>
<reference evidence="5" key="1">
    <citation type="submission" date="2021-01" db="EMBL/GenBank/DDBJ databases">
        <title>Caligus Genome Assembly.</title>
        <authorList>
            <person name="Gallardo-Escarate C."/>
        </authorList>
    </citation>
    <scope>NUCLEOTIDE SEQUENCE [LARGE SCALE GENOMIC DNA]</scope>
</reference>
<keyword evidence="5" id="KW-1185">Reference proteome</keyword>
<name>A0A7T8K9J4_CALRO</name>
<evidence type="ECO:0000313" key="4">
    <source>
        <dbReference type="EMBL" id="QQP50246.1"/>
    </source>
</evidence>
<dbReference type="GO" id="GO:0005886">
    <property type="term" value="C:plasma membrane"/>
    <property type="evidence" value="ECO:0007669"/>
    <property type="project" value="TreeGrafter"/>
</dbReference>
<dbReference type="InterPro" id="IPR013783">
    <property type="entry name" value="Ig-like_fold"/>
</dbReference>
<sequence length="145" mass="15960">MWKKGQRVLTAGNLIVKRDKRIALHKHHLVLSNLNIHDGGEYSCEIETDDPEPLAPRNGHVVVRKGTSVTIECRSNGNPTPVVSWTRKGNPLSQPLEETSNNGRTLTLHNDTSAEHPTESVKQLHNSFDSKSSVSSIPPSSSQQP</sequence>
<dbReference type="Pfam" id="PF13927">
    <property type="entry name" value="Ig_3"/>
    <property type="match status" value="1"/>
</dbReference>
<feature type="compositionally biased region" description="Polar residues" evidence="2">
    <location>
        <begin position="91"/>
        <end position="111"/>
    </location>
</feature>
<feature type="region of interest" description="Disordered" evidence="2">
    <location>
        <begin position="72"/>
        <end position="145"/>
    </location>
</feature>
<evidence type="ECO:0000256" key="1">
    <source>
        <dbReference type="ARBA" id="ARBA00023319"/>
    </source>
</evidence>
<dbReference type="PROSITE" id="PS50835">
    <property type="entry name" value="IG_LIKE"/>
    <property type="match status" value="1"/>
</dbReference>
<feature type="compositionally biased region" description="Polar residues" evidence="2">
    <location>
        <begin position="72"/>
        <end position="83"/>
    </location>
</feature>
<dbReference type="InterPro" id="IPR036179">
    <property type="entry name" value="Ig-like_dom_sf"/>
</dbReference>
<proteinExistence type="predicted"/>
<organism evidence="4 5">
    <name type="scientific">Caligus rogercresseyi</name>
    <name type="common">Sea louse</name>
    <dbReference type="NCBI Taxonomy" id="217165"/>
    <lineage>
        <taxon>Eukaryota</taxon>
        <taxon>Metazoa</taxon>
        <taxon>Ecdysozoa</taxon>
        <taxon>Arthropoda</taxon>
        <taxon>Crustacea</taxon>
        <taxon>Multicrustacea</taxon>
        <taxon>Hexanauplia</taxon>
        <taxon>Copepoda</taxon>
        <taxon>Siphonostomatoida</taxon>
        <taxon>Caligidae</taxon>
        <taxon>Caligus</taxon>
    </lineage>
</organism>
<accession>A0A7T8K9J4</accession>
<evidence type="ECO:0000259" key="3">
    <source>
        <dbReference type="PROSITE" id="PS50835"/>
    </source>
</evidence>
<dbReference type="GO" id="GO:0070593">
    <property type="term" value="P:dendrite self-avoidance"/>
    <property type="evidence" value="ECO:0007669"/>
    <property type="project" value="TreeGrafter"/>
</dbReference>
<dbReference type="PANTHER" id="PTHR10075:SF100">
    <property type="entry name" value="FASCICLIN-2"/>
    <property type="match status" value="1"/>
</dbReference>
<keyword evidence="1" id="KW-0393">Immunoglobulin domain</keyword>
<protein>
    <recommendedName>
        <fullName evidence="3">Ig-like domain-containing protein</fullName>
    </recommendedName>
</protein>
<dbReference type="Gene3D" id="2.60.40.10">
    <property type="entry name" value="Immunoglobulins"/>
    <property type="match status" value="1"/>
</dbReference>
<dbReference type="OrthoDB" id="6335524at2759"/>
<dbReference type="EMBL" id="CP045896">
    <property type="protein sequence ID" value="QQP50246.1"/>
    <property type="molecule type" value="Genomic_DNA"/>
</dbReference>